<sequence>MEYKIIATTSNTKEELLDLFNLGKPLPGLKISPVEKKGKSIYAKPFGNVLTSNKHIVKGKLNFNGEPFLKGKFEYMQVLLPESRTNSLFLFYPILTAIINGYYYCTKAKKESLISLANQIYHFYAPINHVFKQTEERTKSFKKIEDIVNKVVSEPFPFDGRKKYLNIVWNPDYELSPQEKTDLCNKDSGKKKLNKNLQILLEAYKDGMTQIQLSDASKISLSTVKRRWTTIMEHNKKNNKYLCAA</sequence>
<gene>
    <name evidence="1" type="ORF">E5167_08515</name>
</gene>
<organism evidence="1 2">
    <name type="scientific">Pontimicrobium aquaticum</name>
    <dbReference type="NCBI Taxonomy" id="2565367"/>
    <lineage>
        <taxon>Bacteria</taxon>
        <taxon>Pseudomonadati</taxon>
        <taxon>Bacteroidota</taxon>
        <taxon>Flavobacteriia</taxon>
        <taxon>Flavobacteriales</taxon>
        <taxon>Flavobacteriaceae</taxon>
        <taxon>Pontimicrobium</taxon>
    </lineage>
</organism>
<accession>A0A4U0EVG7</accession>
<proteinExistence type="predicted"/>
<dbReference type="AlphaFoldDB" id="A0A4U0EVG7"/>
<protein>
    <submittedName>
        <fullName evidence="1">Uncharacterized protein</fullName>
    </submittedName>
</protein>
<dbReference type="Proteomes" id="UP000307657">
    <property type="component" value="Unassembled WGS sequence"/>
</dbReference>
<dbReference type="OrthoDB" id="9825677at2"/>
<name>A0A4U0EVG7_9FLAO</name>
<dbReference type="RefSeq" id="WP_136843055.1">
    <property type="nucleotide sequence ID" value="NZ_SUPL01000004.1"/>
</dbReference>
<evidence type="ECO:0000313" key="1">
    <source>
        <dbReference type="EMBL" id="TJY35901.1"/>
    </source>
</evidence>
<comment type="caution">
    <text evidence="1">The sequence shown here is derived from an EMBL/GenBank/DDBJ whole genome shotgun (WGS) entry which is preliminary data.</text>
</comment>
<keyword evidence="2" id="KW-1185">Reference proteome</keyword>
<evidence type="ECO:0000313" key="2">
    <source>
        <dbReference type="Proteomes" id="UP000307657"/>
    </source>
</evidence>
<dbReference type="EMBL" id="SUPL01000004">
    <property type="protein sequence ID" value="TJY35901.1"/>
    <property type="molecule type" value="Genomic_DNA"/>
</dbReference>
<reference evidence="1 2" key="1">
    <citation type="submission" date="2019-04" db="EMBL/GenBank/DDBJ databases">
        <title>Lacinutrix sp. nov., isolated from marine water.</title>
        <authorList>
            <person name="Kim W."/>
        </authorList>
    </citation>
    <scope>NUCLEOTIDE SEQUENCE [LARGE SCALE GENOMIC DNA]</scope>
    <source>
        <strain evidence="1 2">CAU 1491</strain>
    </source>
</reference>